<dbReference type="AlphaFoldDB" id="A0A6A2XMS7"/>
<dbReference type="OrthoDB" id="1924787at2759"/>
<comment type="similarity">
    <text evidence="2">Belongs to the glycosyltransferase 47 family.</text>
</comment>
<reference evidence="9" key="1">
    <citation type="submission" date="2019-09" db="EMBL/GenBank/DDBJ databases">
        <title>Draft genome information of white flower Hibiscus syriacus.</title>
        <authorList>
            <person name="Kim Y.-M."/>
        </authorList>
    </citation>
    <scope>NUCLEOTIDE SEQUENCE [LARGE SCALE GENOMIC DNA]</scope>
    <source>
        <strain evidence="9">YM2019G1</strain>
    </source>
</reference>
<feature type="domain" description="Exostosin GT47" evidence="8">
    <location>
        <begin position="445"/>
        <end position="686"/>
    </location>
</feature>
<evidence type="ECO:0000256" key="6">
    <source>
        <dbReference type="SAM" id="MobiDB-lite"/>
    </source>
</evidence>
<evidence type="ECO:0000256" key="3">
    <source>
        <dbReference type="ARBA" id="ARBA00022676"/>
    </source>
</evidence>
<feature type="compositionally biased region" description="Low complexity" evidence="6">
    <location>
        <begin position="187"/>
        <end position="202"/>
    </location>
</feature>
<evidence type="ECO:0000256" key="1">
    <source>
        <dbReference type="ARBA" id="ARBA00004323"/>
    </source>
</evidence>
<keyword evidence="10" id="KW-1185">Reference proteome</keyword>
<evidence type="ECO:0000256" key="5">
    <source>
        <dbReference type="ARBA" id="ARBA00023034"/>
    </source>
</evidence>
<dbReference type="GO" id="GO:0000139">
    <property type="term" value="C:Golgi membrane"/>
    <property type="evidence" value="ECO:0007669"/>
    <property type="project" value="UniProtKB-SubCell"/>
</dbReference>
<keyword evidence="3" id="KW-0328">Glycosyltransferase</keyword>
<proteinExistence type="inferred from homology"/>
<evidence type="ECO:0000256" key="4">
    <source>
        <dbReference type="ARBA" id="ARBA00022968"/>
    </source>
</evidence>
<dbReference type="InterPro" id="IPR040911">
    <property type="entry name" value="Exostosin_GT47"/>
</dbReference>
<keyword evidence="3" id="KW-0808">Transferase</keyword>
<keyword evidence="7" id="KW-0812">Transmembrane</keyword>
<feature type="region of interest" description="Disordered" evidence="6">
    <location>
        <begin position="265"/>
        <end position="287"/>
    </location>
</feature>
<dbReference type="PANTHER" id="PTHR11062:SF108">
    <property type="entry name" value="EXOSTOSIN FAMILY PROTEIN"/>
    <property type="match status" value="1"/>
</dbReference>
<keyword evidence="5" id="KW-0333">Golgi apparatus</keyword>
<dbReference type="Proteomes" id="UP000436088">
    <property type="component" value="Unassembled WGS sequence"/>
</dbReference>
<gene>
    <name evidence="9" type="ORF">F3Y22_tig00111542pilonHSYRG00003</name>
</gene>
<dbReference type="Pfam" id="PF03016">
    <property type="entry name" value="Exostosin_GT47"/>
    <property type="match status" value="1"/>
</dbReference>
<dbReference type="EMBL" id="VEPZ02001364">
    <property type="protein sequence ID" value="KAE8677113.1"/>
    <property type="molecule type" value="Genomic_DNA"/>
</dbReference>
<accession>A0A6A2XMS7</accession>
<feature type="transmembrane region" description="Helical" evidence="7">
    <location>
        <begin position="16"/>
        <end position="33"/>
    </location>
</feature>
<keyword evidence="7" id="KW-0472">Membrane</keyword>
<comment type="subcellular location">
    <subcellularLocation>
        <location evidence="1">Golgi apparatus membrane</location>
        <topology evidence="1">Single-pass type II membrane protein</topology>
    </subcellularLocation>
</comment>
<keyword evidence="7" id="KW-1133">Transmembrane helix</keyword>
<evidence type="ECO:0000256" key="2">
    <source>
        <dbReference type="ARBA" id="ARBA00010271"/>
    </source>
</evidence>
<sequence>MGHELKSWFQLDTRKLIWLIGITFSVIVTFQYLELPYDNAFPSSSKVSVEEQSSFLDISQSSAESGSDFNGTIAANGTAQDAEIFEGKGIGFNDDVRSEADVGPNKSLAFDEGIGAPKESSTAVLVESNNNTIVEYGECSKSEESEKGGDITSLNNLNQTGAANETAKSNNYGVSEDGFTPKLGLDRSSISGKASISSRDSSRESLVSALSSDTCFGTTNTTLGKDVDTNVSIPIVTSSSSMPSVEQHGTPSLDNNEKLKEMQNNFTESGDDSSPPKASKIEKKPEMPPAVTTIADMNNLLYQSRISYESKAPGWSSRADKVLLEARFQIENAPIIKNDPQLYAPLYRNVSMFKRSYELMERTLKVYVYKEGKKPILHMPVLESIYGSEGWFMKQLKTNKKFVTENPSDAHLFYLPFSSRMLKKTLYNYHRLKNFIKNLKNYVETIAEKFVTKTPRDAYLPSSSRMLNKTIDDYEPESPKNLIQYLKNYVDTIAAKYPFWNRTEGADHFLVACHDWAPSETREPMANCIRSLCNADVTEGYIFSKDASLPVTYVRNLQKPLEDLGGNRPSNRPILAFFAGSMHGYLRPILLEQWGNKDPDMKIFGKMPNVKGKMNYIQHMKSSKYCLCVRGYKVHTPRVVEAIFYECVPVIIADNFVPPFFEVLNWESFAVFVLEKDILNLKKILLSIPEERYLQMHSRVKKIQKHFLWHTKPEKYDVFHMILHSVWYNRVFQMKSR</sequence>
<feature type="region of interest" description="Disordered" evidence="6">
    <location>
        <begin position="180"/>
        <end position="202"/>
    </location>
</feature>
<dbReference type="InterPro" id="IPR004263">
    <property type="entry name" value="Exostosin"/>
</dbReference>
<evidence type="ECO:0000313" key="9">
    <source>
        <dbReference type="EMBL" id="KAE8677113.1"/>
    </source>
</evidence>
<organism evidence="9 10">
    <name type="scientific">Hibiscus syriacus</name>
    <name type="common">Rose of Sharon</name>
    <dbReference type="NCBI Taxonomy" id="106335"/>
    <lineage>
        <taxon>Eukaryota</taxon>
        <taxon>Viridiplantae</taxon>
        <taxon>Streptophyta</taxon>
        <taxon>Embryophyta</taxon>
        <taxon>Tracheophyta</taxon>
        <taxon>Spermatophyta</taxon>
        <taxon>Magnoliopsida</taxon>
        <taxon>eudicotyledons</taxon>
        <taxon>Gunneridae</taxon>
        <taxon>Pentapetalae</taxon>
        <taxon>rosids</taxon>
        <taxon>malvids</taxon>
        <taxon>Malvales</taxon>
        <taxon>Malvaceae</taxon>
        <taxon>Malvoideae</taxon>
        <taxon>Hibiscus</taxon>
    </lineage>
</organism>
<dbReference type="PANTHER" id="PTHR11062">
    <property type="entry name" value="EXOSTOSIN HEPARAN SULFATE GLYCOSYLTRANSFERASE -RELATED"/>
    <property type="match status" value="1"/>
</dbReference>
<keyword evidence="4" id="KW-0735">Signal-anchor</keyword>
<dbReference type="GO" id="GO:0016757">
    <property type="term" value="F:glycosyltransferase activity"/>
    <property type="evidence" value="ECO:0007669"/>
    <property type="project" value="UniProtKB-KW"/>
</dbReference>
<name>A0A6A2XMS7_HIBSY</name>
<evidence type="ECO:0000313" key="10">
    <source>
        <dbReference type="Proteomes" id="UP000436088"/>
    </source>
</evidence>
<evidence type="ECO:0000259" key="8">
    <source>
        <dbReference type="Pfam" id="PF03016"/>
    </source>
</evidence>
<protein>
    <submittedName>
        <fullName evidence="9">Exostosin family protein, putative isoform 2</fullName>
    </submittedName>
</protein>
<comment type="caution">
    <text evidence="9">The sequence shown here is derived from an EMBL/GenBank/DDBJ whole genome shotgun (WGS) entry which is preliminary data.</text>
</comment>
<evidence type="ECO:0000256" key="7">
    <source>
        <dbReference type="SAM" id="Phobius"/>
    </source>
</evidence>